<evidence type="ECO:0000313" key="10">
    <source>
        <dbReference type="EMBL" id="PNI04116.1"/>
    </source>
</evidence>
<comment type="similarity">
    <text evidence="8">Belongs to the MobA family.</text>
</comment>
<evidence type="ECO:0000256" key="5">
    <source>
        <dbReference type="ARBA" id="ARBA00022842"/>
    </source>
</evidence>
<feature type="binding site" evidence="8">
    <location>
        <position position="100"/>
    </location>
    <ligand>
        <name>GTP</name>
        <dbReference type="ChEBI" id="CHEBI:37565"/>
    </ligand>
</feature>
<feature type="domain" description="MobA-like NTP transferase" evidence="9">
    <location>
        <begin position="10"/>
        <end position="158"/>
    </location>
</feature>
<evidence type="ECO:0000256" key="4">
    <source>
        <dbReference type="ARBA" id="ARBA00022741"/>
    </source>
</evidence>
<keyword evidence="1 8" id="KW-0963">Cytoplasm</keyword>
<dbReference type="RefSeq" id="WP_102966553.1">
    <property type="nucleotide sequence ID" value="NZ_JAPWHJ010000019.1"/>
</dbReference>
<evidence type="ECO:0000256" key="1">
    <source>
        <dbReference type="ARBA" id="ARBA00022490"/>
    </source>
</evidence>
<dbReference type="GO" id="GO:0005737">
    <property type="term" value="C:cytoplasm"/>
    <property type="evidence" value="ECO:0007669"/>
    <property type="project" value="UniProtKB-SubCell"/>
</dbReference>
<comment type="subunit">
    <text evidence="8">Monomer.</text>
</comment>
<gene>
    <name evidence="8" type="primary">mobA</name>
    <name evidence="10" type="ORF">C1N32_14055</name>
</gene>
<dbReference type="GO" id="GO:1902758">
    <property type="term" value="P:bis(molybdopterin guanine dinucleotide)molybdenum biosynthetic process"/>
    <property type="evidence" value="ECO:0007669"/>
    <property type="project" value="TreeGrafter"/>
</dbReference>
<comment type="catalytic activity">
    <reaction evidence="8">
        <text>Mo-molybdopterin + GTP + H(+) = Mo-molybdopterin guanine dinucleotide + diphosphate</text>
        <dbReference type="Rhea" id="RHEA:34243"/>
        <dbReference type="ChEBI" id="CHEBI:15378"/>
        <dbReference type="ChEBI" id="CHEBI:33019"/>
        <dbReference type="ChEBI" id="CHEBI:37565"/>
        <dbReference type="ChEBI" id="CHEBI:71302"/>
        <dbReference type="ChEBI" id="CHEBI:71310"/>
        <dbReference type="EC" id="2.7.7.77"/>
    </reaction>
</comment>
<dbReference type="GO" id="GO:0061603">
    <property type="term" value="F:molybdenum cofactor guanylyltransferase activity"/>
    <property type="evidence" value="ECO:0007669"/>
    <property type="project" value="UniProtKB-EC"/>
</dbReference>
<keyword evidence="6 8" id="KW-0342">GTP-binding</keyword>
<evidence type="ECO:0000259" key="9">
    <source>
        <dbReference type="Pfam" id="PF12804"/>
    </source>
</evidence>
<evidence type="ECO:0000256" key="2">
    <source>
        <dbReference type="ARBA" id="ARBA00022679"/>
    </source>
</evidence>
<keyword evidence="5 8" id="KW-0460">Magnesium</keyword>
<feature type="binding site" evidence="8">
    <location>
        <position position="25"/>
    </location>
    <ligand>
        <name>GTP</name>
        <dbReference type="ChEBI" id="CHEBI:37565"/>
    </ligand>
</feature>
<keyword evidence="10" id="KW-0548">Nucleotidyltransferase</keyword>
<dbReference type="EMBL" id="POSK01000009">
    <property type="protein sequence ID" value="PNI04116.1"/>
    <property type="molecule type" value="Genomic_DNA"/>
</dbReference>
<dbReference type="OrthoDB" id="9788394at2"/>
<comment type="subcellular location">
    <subcellularLocation>
        <location evidence="8">Cytoplasm</location>
    </subcellularLocation>
</comment>
<name>A0A2J8G8P5_VIBDI</name>
<dbReference type="CDD" id="cd02503">
    <property type="entry name" value="MobA"/>
    <property type="match status" value="1"/>
</dbReference>
<dbReference type="AlphaFoldDB" id="A0A2J8G8P5"/>
<keyword evidence="7 8" id="KW-0501">Molybdenum cofactor biosynthesis</keyword>
<evidence type="ECO:0000256" key="8">
    <source>
        <dbReference type="HAMAP-Rule" id="MF_00316"/>
    </source>
</evidence>
<evidence type="ECO:0000313" key="11">
    <source>
        <dbReference type="Proteomes" id="UP000236449"/>
    </source>
</evidence>
<dbReference type="Proteomes" id="UP000236449">
    <property type="component" value="Unassembled WGS sequence"/>
</dbReference>
<protein>
    <recommendedName>
        <fullName evidence="8">Molybdenum cofactor guanylyltransferase</fullName>
        <shortName evidence="8">MoCo guanylyltransferase</shortName>
        <ecNumber evidence="8">2.7.7.77</ecNumber>
    </recommendedName>
    <alternativeName>
        <fullName evidence="8">GTP:molybdopterin guanylyltransferase</fullName>
    </alternativeName>
    <alternativeName>
        <fullName evidence="8">Mo-MPT guanylyltransferase</fullName>
    </alternativeName>
    <alternativeName>
        <fullName evidence="8">Molybdopterin guanylyltransferase</fullName>
    </alternativeName>
    <alternativeName>
        <fullName evidence="8">Molybdopterin-guanine dinucleotide synthase</fullName>
        <shortName evidence="8">MGD synthase</shortName>
    </alternativeName>
</protein>
<dbReference type="GO" id="GO:0046872">
    <property type="term" value="F:metal ion binding"/>
    <property type="evidence" value="ECO:0007669"/>
    <property type="project" value="UniProtKB-KW"/>
</dbReference>
<comment type="caution">
    <text evidence="10">The sequence shown here is derived from an EMBL/GenBank/DDBJ whole genome shotgun (WGS) entry which is preliminary data.</text>
</comment>
<comment type="function">
    <text evidence="8">Transfers a GMP moiety from GTP to Mo-molybdopterin (Mo-MPT) cofactor (Moco or molybdenum cofactor) to form Mo-molybdopterin guanine dinucleotide (Mo-MGD) cofactor.</text>
</comment>
<feature type="binding site" evidence="8">
    <location>
        <position position="70"/>
    </location>
    <ligand>
        <name>GTP</name>
        <dbReference type="ChEBI" id="CHEBI:37565"/>
    </ligand>
</feature>
<dbReference type="PANTHER" id="PTHR19136">
    <property type="entry name" value="MOLYBDENUM COFACTOR GUANYLYLTRANSFERASE"/>
    <property type="match status" value="1"/>
</dbReference>
<feature type="binding site" evidence="8">
    <location>
        <position position="53"/>
    </location>
    <ligand>
        <name>GTP</name>
        <dbReference type="ChEBI" id="CHEBI:37565"/>
    </ligand>
</feature>
<evidence type="ECO:0000256" key="3">
    <source>
        <dbReference type="ARBA" id="ARBA00022723"/>
    </source>
</evidence>
<comment type="cofactor">
    <cofactor evidence="8">
        <name>Mg(2+)</name>
        <dbReference type="ChEBI" id="CHEBI:18420"/>
    </cofactor>
</comment>
<dbReference type="Gene3D" id="3.90.550.10">
    <property type="entry name" value="Spore Coat Polysaccharide Biosynthesis Protein SpsA, Chain A"/>
    <property type="match status" value="1"/>
</dbReference>
<organism evidence="10 11">
    <name type="scientific">Vibrio diazotrophicus</name>
    <dbReference type="NCBI Taxonomy" id="685"/>
    <lineage>
        <taxon>Bacteria</taxon>
        <taxon>Pseudomonadati</taxon>
        <taxon>Pseudomonadota</taxon>
        <taxon>Gammaproteobacteria</taxon>
        <taxon>Vibrionales</taxon>
        <taxon>Vibrionaceae</taxon>
        <taxon>Vibrio</taxon>
    </lineage>
</organism>
<reference evidence="10 11" key="1">
    <citation type="submission" date="2018-01" db="EMBL/GenBank/DDBJ databases">
        <title>Draft genome sequences of six Vibrio diazotrophicus strains isolated from deep-sea sediments of the Baltic Sea.</title>
        <authorList>
            <person name="Castillo D."/>
            <person name="Vandieken V."/>
            <person name="Chiang O."/>
            <person name="Middelboe M."/>
        </authorList>
    </citation>
    <scope>NUCLEOTIDE SEQUENCE [LARGE SCALE GENOMIC DNA]</scope>
    <source>
        <strain evidence="10 11">60.27F</strain>
    </source>
</reference>
<evidence type="ECO:0000256" key="6">
    <source>
        <dbReference type="ARBA" id="ARBA00023134"/>
    </source>
</evidence>
<keyword evidence="3 8" id="KW-0479">Metal-binding</keyword>
<feature type="binding site" evidence="8">
    <location>
        <position position="100"/>
    </location>
    <ligand>
        <name>Mg(2+)</name>
        <dbReference type="ChEBI" id="CHEBI:18420"/>
    </ligand>
</feature>
<keyword evidence="2 8" id="KW-0808">Transferase</keyword>
<dbReference type="InterPro" id="IPR013482">
    <property type="entry name" value="Molybde_CF_guanTrfase"/>
</dbReference>
<dbReference type="InterPro" id="IPR029044">
    <property type="entry name" value="Nucleotide-diphossugar_trans"/>
</dbReference>
<feature type="binding site" evidence="8">
    <location>
        <begin position="12"/>
        <end position="14"/>
    </location>
    <ligand>
        <name>GTP</name>
        <dbReference type="ChEBI" id="CHEBI:37565"/>
    </ligand>
</feature>
<dbReference type="PANTHER" id="PTHR19136:SF81">
    <property type="entry name" value="MOLYBDENUM COFACTOR GUANYLYLTRANSFERASE"/>
    <property type="match status" value="1"/>
</dbReference>
<dbReference type="HAMAP" id="MF_00316">
    <property type="entry name" value="MobA"/>
    <property type="match status" value="1"/>
</dbReference>
<proteinExistence type="inferred from homology"/>
<dbReference type="SUPFAM" id="SSF53448">
    <property type="entry name" value="Nucleotide-diphospho-sugar transferases"/>
    <property type="match status" value="1"/>
</dbReference>
<dbReference type="GO" id="GO:0005525">
    <property type="term" value="F:GTP binding"/>
    <property type="evidence" value="ECO:0007669"/>
    <property type="project" value="UniProtKB-UniRule"/>
</dbReference>
<comment type="domain">
    <text evidence="8">The N-terminal domain determines nucleotide recognition and specific binding, while the C-terminal domain determines the specific binding to the target protein.</text>
</comment>
<dbReference type="Pfam" id="PF12804">
    <property type="entry name" value="NTP_transf_3"/>
    <property type="match status" value="1"/>
</dbReference>
<keyword evidence="4 8" id="KW-0547">Nucleotide-binding</keyword>
<evidence type="ECO:0000256" key="7">
    <source>
        <dbReference type="ARBA" id="ARBA00023150"/>
    </source>
</evidence>
<dbReference type="InterPro" id="IPR025877">
    <property type="entry name" value="MobA-like_NTP_Trfase"/>
</dbReference>
<accession>A0A2J8G8P5</accession>
<dbReference type="NCBIfam" id="TIGR02665">
    <property type="entry name" value="molyb_mobA"/>
    <property type="match status" value="1"/>
</dbReference>
<sequence>MLLPSQTSWVILAGGQATRMGGNDKGLIKLNNKPLIEHVIERLQPQASQILINANRNLDKYSHYGTVISDSFTGFPGPLGGIHSGLVNAQTDWVGFVPCDSPLISDDLVERFCHAVNDESDIIVAHDGEHSQPVFTLYHKRVLPKLTAFLERGDRKIILLYNDCHTDYIDFSDSPQCFVNLNTPDELAQFGALQI</sequence>
<dbReference type="EC" id="2.7.7.77" evidence="8"/>